<dbReference type="PANTHER" id="PTHR47657">
    <property type="entry name" value="STEROL REGULATORY ELEMENT-BINDING PROTEIN ECM22"/>
    <property type="match status" value="1"/>
</dbReference>
<dbReference type="InterPro" id="IPR036864">
    <property type="entry name" value="Zn2-C6_fun-type_DNA-bd_sf"/>
</dbReference>
<evidence type="ECO:0000256" key="1">
    <source>
        <dbReference type="ARBA" id="ARBA00023242"/>
    </source>
</evidence>
<dbReference type="InterPro" id="IPR001138">
    <property type="entry name" value="Zn2Cys6_DnaBD"/>
</dbReference>
<dbReference type="CDD" id="cd00067">
    <property type="entry name" value="GAL4"/>
    <property type="match status" value="1"/>
</dbReference>
<dbReference type="Proteomes" id="UP000250266">
    <property type="component" value="Unassembled WGS sequence"/>
</dbReference>
<feature type="compositionally biased region" description="Basic residues" evidence="2">
    <location>
        <begin position="42"/>
        <end position="53"/>
    </location>
</feature>
<feature type="region of interest" description="Disordered" evidence="2">
    <location>
        <begin position="1"/>
        <end position="53"/>
    </location>
</feature>
<proteinExistence type="predicted"/>
<organism evidence="4 5">
    <name type="scientific">Lepidopterella palustris CBS 459.81</name>
    <dbReference type="NCBI Taxonomy" id="1314670"/>
    <lineage>
        <taxon>Eukaryota</taxon>
        <taxon>Fungi</taxon>
        <taxon>Dikarya</taxon>
        <taxon>Ascomycota</taxon>
        <taxon>Pezizomycotina</taxon>
        <taxon>Dothideomycetes</taxon>
        <taxon>Pleosporomycetidae</taxon>
        <taxon>Mytilinidiales</taxon>
        <taxon>Argynnaceae</taxon>
        <taxon>Lepidopterella</taxon>
    </lineage>
</organism>
<dbReference type="PROSITE" id="PS00463">
    <property type="entry name" value="ZN2_CY6_FUNGAL_1"/>
    <property type="match status" value="1"/>
</dbReference>
<evidence type="ECO:0000256" key="2">
    <source>
        <dbReference type="SAM" id="MobiDB-lite"/>
    </source>
</evidence>
<feature type="compositionally biased region" description="Low complexity" evidence="2">
    <location>
        <begin position="114"/>
        <end position="125"/>
    </location>
</feature>
<feature type="compositionally biased region" description="Polar residues" evidence="2">
    <location>
        <begin position="29"/>
        <end position="40"/>
    </location>
</feature>
<sequence>MSLGVPITIGSLASSTSPSGSEASPPQYGPTTIGSATPNRNHYPRRSHTKSRRGCRRCKLRKIKCDEVHPECGNCIKHSVSCDFNVSQPKIMGPQPSKRAISRLVVPGKEVIRSSSSSSSSNSLSPIPPALSITPTRLQNPDWSESDRMLELRLFHHYTTYSFRKDTKMPLAPELWTVFIPTLAFENICLMDGILACTALQMRISGTQDNAIVQASHKYMARAIRSYIRMVQTGINTKNFDALYMTAMLIAFHTFLSRRFNPDSITADTIPLQWFQPFQGIKILANANAPVAAASRLGQVFPGWRTPLGACGHERNECTFGFLLDGLAHDEKDYGTYSNAVSHMCNVLHCRQPRFFVRFLTEAPARLVELLKARDPRSLVIVGTFFTLMKSVDKQIWWLHGCADRESFEIQSVLPQAWIAMFERAKALVLNVHQMCTISSLHIHCGPGNEQVMTLQSRWKSDGTDRSATWEMDRD</sequence>
<feature type="domain" description="Zn(2)-C6 fungal-type" evidence="3">
    <location>
        <begin position="54"/>
        <end position="84"/>
    </location>
</feature>
<dbReference type="InterPro" id="IPR052400">
    <property type="entry name" value="Zn2-C6_fungal_TF"/>
</dbReference>
<protein>
    <recommendedName>
        <fullName evidence="3">Zn(2)-C6 fungal-type domain-containing protein</fullName>
    </recommendedName>
</protein>
<name>A0A8E2E754_9PEZI</name>
<dbReference type="PROSITE" id="PS50048">
    <property type="entry name" value="ZN2_CY6_FUNGAL_2"/>
    <property type="match status" value="1"/>
</dbReference>
<dbReference type="AlphaFoldDB" id="A0A8E2E754"/>
<dbReference type="EMBL" id="KV745061">
    <property type="protein sequence ID" value="OCK78414.1"/>
    <property type="molecule type" value="Genomic_DNA"/>
</dbReference>
<reference evidence="4 5" key="1">
    <citation type="journal article" date="2016" name="Nat. Commun.">
        <title>Ectomycorrhizal ecology is imprinted in the genome of the dominant symbiotic fungus Cenococcum geophilum.</title>
        <authorList>
            <consortium name="DOE Joint Genome Institute"/>
            <person name="Peter M."/>
            <person name="Kohler A."/>
            <person name="Ohm R.A."/>
            <person name="Kuo A."/>
            <person name="Krutzmann J."/>
            <person name="Morin E."/>
            <person name="Arend M."/>
            <person name="Barry K.W."/>
            <person name="Binder M."/>
            <person name="Choi C."/>
            <person name="Clum A."/>
            <person name="Copeland A."/>
            <person name="Grisel N."/>
            <person name="Haridas S."/>
            <person name="Kipfer T."/>
            <person name="LaButti K."/>
            <person name="Lindquist E."/>
            <person name="Lipzen A."/>
            <person name="Maire R."/>
            <person name="Meier B."/>
            <person name="Mihaltcheva S."/>
            <person name="Molinier V."/>
            <person name="Murat C."/>
            <person name="Poggeler S."/>
            <person name="Quandt C.A."/>
            <person name="Sperisen C."/>
            <person name="Tritt A."/>
            <person name="Tisserant E."/>
            <person name="Crous P.W."/>
            <person name="Henrissat B."/>
            <person name="Nehls U."/>
            <person name="Egli S."/>
            <person name="Spatafora J.W."/>
            <person name="Grigoriev I.V."/>
            <person name="Martin F.M."/>
        </authorList>
    </citation>
    <scope>NUCLEOTIDE SEQUENCE [LARGE SCALE GENOMIC DNA]</scope>
    <source>
        <strain evidence="4 5">CBS 459.81</strain>
    </source>
</reference>
<evidence type="ECO:0000259" key="3">
    <source>
        <dbReference type="PROSITE" id="PS50048"/>
    </source>
</evidence>
<dbReference type="SMART" id="SM00066">
    <property type="entry name" value="GAL4"/>
    <property type="match status" value="1"/>
</dbReference>
<evidence type="ECO:0000313" key="4">
    <source>
        <dbReference type="EMBL" id="OCK78414.1"/>
    </source>
</evidence>
<dbReference type="Gene3D" id="4.10.240.10">
    <property type="entry name" value="Zn(2)-C6 fungal-type DNA-binding domain"/>
    <property type="match status" value="1"/>
</dbReference>
<feature type="region of interest" description="Disordered" evidence="2">
    <location>
        <begin position="112"/>
        <end position="139"/>
    </location>
</feature>
<accession>A0A8E2E754</accession>
<gene>
    <name evidence="4" type="ORF">K432DRAFT_394805</name>
</gene>
<dbReference type="SUPFAM" id="SSF57701">
    <property type="entry name" value="Zn2/Cys6 DNA-binding domain"/>
    <property type="match status" value="1"/>
</dbReference>
<dbReference type="OrthoDB" id="416217at2759"/>
<dbReference type="GO" id="GO:0000981">
    <property type="term" value="F:DNA-binding transcription factor activity, RNA polymerase II-specific"/>
    <property type="evidence" value="ECO:0007669"/>
    <property type="project" value="InterPro"/>
</dbReference>
<keyword evidence="1" id="KW-0539">Nucleus</keyword>
<keyword evidence="5" id="KW-1185">Reference proteome</keyword>
<dbReference type="PANTHER" id="PTHR47657:SF14">
    <property type="entry name" value="ZN(2)-C6 FUNGAL-TYPE DOMAIN-CONTAINING PROTEIN"/>
    <property type="match status" value="1"/>
</dbReference>
<feature type="compositionally biased region" description="Low complexity" evidence="2">
    <location>
        <begin position="10"/>
        <end position="26"/>
    </location>
</feature>
<dbReference type="Pfam" id="PF00172">
    <property type="entry name" value="Zn_clus"/>
    <property type="match status" value="1"/>
</dbReference>
<evidence type="ECO:0000313" key="5">
    <source>
        <dbReference type="Proteomes" id="UP000250266"/>
    </source>
</evidence>
<dbReference type="GO" id="GO:0008270">
    <property type="term" value="F:zinc ion binding"/>
    <property type="evidence" value="ECO:0007669"/>
    <property type="project" value="InterPro"/>
</dbReference>